<reference evidence="4 5" key="1">
    <citation type="submission" date="2017-09" db="EMBL/GenBank/DDBJ databases">
        <title>FDA dAtabase for Regulatory Grade micrObial Sequences (FDA-ARGOS): Supporting development and validation of Infectious Disease Dx tests.</title>
        <authorList>
            <person name="Kerrigan L."/>
            <person name="Long C."/>
            <person name="Tallon L.J."/>
            <person name="Sadzewicz L."/>
            <person name="Ott S."/>
            <person name="Zhao X."/>
            <person name="Nagaraj S."/>
            <person name="Vavikolanu K."/>
            <person name="Aluvathingal J."/>
            <person name="Nadendla S."/>
            <person name="Sichtig H."/>
        </authorList>
    </citation>
    <scope>NUCLEOTIDE SEQUENCE [LARGE SCALE GENOMIC DNA]</scope>
    <source>
        <strain evidence="4 5">FDAARGOS_423</strain>
    </source>
</reference>
<evidence type="ECO:0000259" key="3">
    <source>
        <dbReference type="Pfam" id="PF00535"/>
    </source>
</evidence>
<accession>A0ABX4K2N6</accession>
<dbReference type="Proteomes" id="UP000223854">
    <property type="component" value="Unassembled WGS sequence"/>
</dbReference>
<evidence type="ECO:0000313" key="5">
    <source>
        <dbReference type="Proteomes" id="UP000223854"/>
    </source>
</evidence>
<protein>
    <submittedName>
        <fullName evidence="4">Glycosyl transferase</fullName>
    </submittedName>
</protein>
<dbReference type="RefSeq" id="WP_098926975.1">
    <property type="nucleotide sequence ID" value="NZ_CBCRVC010000009.1"/>
</dbReference>
<dbReference type="PANTHER" id="PTHR22916:SF51">
    <property type="entry name" value="GLYCOSYLTRANSFERASE EPSH-RELATED"/>
    <property type="match status" value="1"/>
</dbReference>
<dbReference type="GO" id="GO:0016740">
    <property type="term" value="F:transferase activity"/>
    <property type="evidence" value="ECO:0007669"/>
    <property type="project" value="UniProtKB-KW"/>
</dbReference>
<proteinExistence type="predicted"/>
<dbReference type="Gene3D" id="3.90.550.10">
    <property type="entry name" value="Spore Coat Polysaccharide Biosynthesis Protein SpsA, Chain A"/>
    <property type="match status" value="1"/>
</dbReference>
<dbReference type="EMBL" id="PDLH01000007">
    <property type="protein sequence ID" value="PHG99450.1"/>
    <property type="molecule type" value="Genomic_DNA"/>
</dbReference>
<comment type="caution">
    <text evidence="4">The sequence shown here is derived from an EMBL/GenBank/DDBJ whole genome shotgun (WGS) entry which is preliminary data.</text>
</comment>
<dbReference type="SUPFAM" id="SSF53448">
    <property type="entry name" value="Nucleotide-diphospho-sugar transferases"/>
    <property type="match status" value="1"/>
</dbReference>
<dbReference type="CDD" id="cd00761">
    <property type="entry name" value="Glyco_tranf_GTA_type"/>
    <property type="match status" value="1"/>
</dbReference>
<sequence length="317" mass="37278">MNKKQFKISVIMVTYNRIKYLKRALESILCQSFSNFELILVNNGSTDGTYNLCEEYVKKDSRIKFINIKENYGASRGRNTAINLASAEYITIVDDDDYCEKEMLEYLLNLADGYNADISMCGSYNDFGNRLEPYFIFDDLLVMNKVKGLDELLKRNKYNVAPPTKLFRKSLFEGLRFPEGVLVDDIHVIYKVFANANTLVAKGTPLYYFTKHKNNMTHFIQSKEFTPKLLNEYLFMYKERTKYLSQKVPEIAARAEYSEWSYMISMCNKIKKYETIGCEEFYNYMIKELKKDYDKILKSSFITKNEVNKLKIFCEKN</sequence>
<organism evidence="4 5">
    <name type="scientific">Clostridium sporogenes</name>
    <dbReference type="NCBI Taxonomy" id="1509"/>
    <lineage>
        <taxon>Bacteria</taxon>
        <taxon>Bacillati</taxon>
        <taxon>Bacillota</taxon>
        <taxon>Clostridia</taxon>
        <taxon>Eubacteriales</taxon>
        <taxon>Clostridiaceae</taxon>
        <taxon>Clostridium</taxon>
    </lineage>
</organism>
<evidence type="ECO:0000256" key="1">
    <source>
        <dbReference type="ARBA" id="ARBA00022676"/>
    </source>
</evidence>
<feature type="domain" description="Glycosyltransferase 2-like" evidence="3">
    <location>
        <begin position="9"/>
        <end position="173"/>
    </location>
</feature>
<gene>
    <name evidence="4" type="ORF">CRX47_06140</name>
</gene>
<keyword evidence="5" id="KW-1185">Reference proteome</keyword>
<dbReference type="Pfam" id="PF00535">
    <property type="entry name" value="Glycos_transf_2"/>
    <property type="match status" value="1"/>
</dbReference>
<dbReference type="InterPro" id="IPR001173">
    <property type="entry name" value="Glyco_trans_2-like"/>
</dbReference>
<keyword evidence="1" id="KW-0328">Glycosyltransferase</keyword>
<name>A0ABX4K2N6_CLOSG</name>
<keyword evidence="2 4" id="KW-0808">Transferase</keyword>
<evidence type="ECO:0000313" key="4">
    <source>
        <dbReference type="EMBL" id="PHG99450.1"/>
    </source>
</evidence>
<dbReference type="PANTHER" id="PTHR22916">
    <property type="entry name" value="GLYCOSYLTRANSFERASE"/>
    <property type="match status" value="1"/>
</dbReference>
<evidence type="ECO:0000256" key="2">
    <source>
        <dbReference type="ARBA" id="ARBA00022679"/>
    </source>
</evidence>
<dbReference type="InterPro" id="IPR029044">
    <property type="entry name" value="Nucleotide-diphossugar_trans"/>
</dbReference>